<feature type="transmembrane region" description="Helical" evidence="2">
    <location>
        <begin position="27"/>
        <end position="44"/>
    </location>
</feature>
<dbReference type="InterPro" id="IPR024414">
    <property type="entry name" value="Uncharacterised_PrgI"/>
</dbReference>
<dbReference type="EMBL" id="NXNG01000001">
    <property type="protein sequence ID" value="PWT27528.1"/>
    <property type="molecule type" value="Genomic_DNA"/>
</dbReference>
<keyword evidence="1" id="KW-0175">Coiled coil</keyword>
<dbReference type="RefSeq" id="WP_027215725.1">
    <property type="nucleotide sequence ID" value="NZ_CM009896.1"/>
</dbReference>
<evidence type="ECO:0000256" key="2">
    <source>
        <dbReference type="SAM" id="Phobius"/>
    </source>
</evidence>
<evidence type="ECO:0000313" key="4">
    <source>
        <dbReference type="Proteomes" id="UP000245488"/>
    </source>
</evidence>
<evidence type="ECO:0000256" key="1">
    <source>
        <dbReference type="SAM" id="Coils"/>
    </source>
</evidence>
<gene>
    <name evidence="3" type="ORF">CPT75_10690</name>
</gene>
<feature type="coiled-coil region" evidence="1">
    <location>
        <begin position="102"/>
        <end position="129"/>
    </location>
</feature>
<comment type="caution">
    <text evidence="3">The sequence shown here is derived from an EMBL/GenBank/DDBJ whole genome shotgun (WGS) entry which is preliminary data.</text>
</comment>
<dbReference type="Pfam" id="PF12666">
    <property type="entry name" value="PrgI"/>
    <property type="match status" value="1"/>
</dbReference>
<evidence type="ECO:0000313" key="3">
    <source>
        <dbReference type="EMBL" id="PWT27528.1"/>
    </source>
</evidence>
<accession>A0A317G0R3</accession>
<keyword evidence="2" id="KW-0472">Membrane</keyword>
<feature type="transmembrane region" description="Helical" evidence="2">
    <location>
        <begin position="50"/>
        <end position="70"/>
    </location>
</feature>
<name>A0A317G0R3_BUTFI</name>
<dbReference type="Proteomes" id="UP000245488">
    <property type="component" value="Chromosome"/>
</dbReference>
<keyword evidence="4" id="KW-1185">Reference proteome</keyword>
<keyword evidence="2" id="KW-1133">Transmembrane helix</keyword>
<protein>
    <submittedName>
        <fullName evidence="3">PrgI family protein</fullName>
    </submittedName>
</protein>
<reference evidence="3 4" key="1">
    <citation type="submission" date="2017-09" db="EMBL/GenBank/DDBJ databases">
        <title>High-quality draft genome sequence of Butyrivibrio fibrisolvens INBov1, isolated from cow rumen.</title>
        <authorList>
            <person name="Rodriguez Hernaez J."/>
            <person name="Rivarola M."/>
            <person name="Paniego N."/>
            <person name="Cravero S."/>
            <person name="Ceron Cucchi M."/>
            <person name="Martinez M.C."/>
        </authorList>
    </citation>
    <scope>NUCLEOTIDE SEQUENCE [LARGE SCALE GENOMIC DNA]</scope>
    <source>
        <strain evidence="3 4">INBov1</strain>
    </source>
</reference>
<organism evidence="3 4">
    <name type="scientific">Butyrivibrio fibrisolvens</name>
    <dbReference type="NCBI Taxonomy" id="831"/>
    <lineage>
        <taxon>Bacteria</taxon>
        <taxon>Bacillati</taxon>
        <taxon>Bacillota</taxon>
        <taxon>Clostridia</taxon>
        <taxon>Lachnospirales</taxon>
        <taxon>Lachnospiraceae</taxon>
        <taxon>Butyrivibrio</taxon>
    </lineage>
</organism>
<dbReference type="AlphaFoldDB" id="A0A317G0R3"/>
<sequence length="143" mass="16575">MAIAVDVAKDPKAIKSKFIGNFTKRQVICFGAAAVVGVPFYLLTRKVIGTDVAALMMVAVMLPFFFIAMYEKDGVPAEQYLKQVIEMKFIRPGIRRYKVENLYEQLRERESMEKEVEALECKQKKWKEERYGKVSEKHKESEE</sequence>
<proteinExistence type="predicted"/>
<keyword evidence="2" id="KW-0812">Transmembrane</keyword>